<evidence type="ECO:0000313" key="2">
    <source>
        <dbReference type="EMBL" id="KAK4425186.1"/>
    </source>
</evidence>
<feature type="compositionally biased region" description="Basic and acidic residues" evidence="1">
    <location>
        <begin position="116"/>
        <end position="125"/>
    </location>
</feature>
<feature type="region of interest" description="Disordered" evidence="1">
    <location>
        <begin position="88"/>
        <end position="125"/>
    </location>
</feature>
<keyword evidence="3" id="KW-1185">Reference proteome</keyword>
<evidence type="ECO:0000313" key="3">
    <source>
        <dbReference type="Proteomes" id="UP001293254"/>
    </source>
</evidence>
<reference evidence="2" key="1">
    <citation type="submission" date="2020-06" db="EMBL/GenBank/DDBJ databases">
        <authorList>
            <person name="Li T."/>
            <person name="Hu X."/>
            <person name="Zhang T."/>
            <person name="Song X."/>
            <person name="Zhang H."/>
            <person name="Dai N."/>
            <person name="Sheng W."/>
            <person name="Hou X."/>
            <person name="Wei L."/>
        </authorList>
    </citation>
    <scope>NUCLEOTIDE SEQUENCE</scope>
    <source>
        <strain evidence="2">3651</strain>
        <tissue evidence="2">Leaf</tissue>
    </source>
</reference>
<organism evidence="2 3">
    <name type="scientific">Sesamum alatum</name>
    <dbReference type="NCBI Taxonomy" id="300844"/>
    <lineage>
        <taxon>Eukaryota</taxon>
        <taxon>Viridiplantae</taxon>
        <taxon>Streptophyta</taxon>
        <taxon>Embryophyta</taxon>
        <taxon>Tracheophyta</taxon>
        <taxon>Spermatophyta</taxon>
        <taxon>Magnoliopsida</taxon>
        <taxon>eudicotyledons</taxon>
        <taxon>Gunneridae</taxon>
        <taxon>Pentapetalae</taxon>
        <taxon>asterids</taxon>
        <taxon>lamiids</taxon>
        <taxon>Lamiales</taxon>
        <taxon>Pedaliaceae</taxon>
        <taxon>Sesamum</taxon>
    </lineage>
</organism>
<proteinExistence type="predicted"/>
<sequence length="125" mass="13620">MDDVFINTLVDNMPQQGHGPQNGVTVGTIIAAQRAINARLGKRLSWRWYFGIDVGGSYGPTGKYGTPLAGRSHSPWWDSLKLIFGEVDNDDDTSSDSVESDEHSTTSSPTEVEISDYDHDQSSSA</sequence>
<dbReference type="AlphaFoldDB" id="A0AAE1Y7M3"/>
<dbReference type="Proteomes" id="UP001293254">
    <property type="component" value="Unassembled WGS sequence"/>
</dbReference>
<protein>
    <submittedName>
        <fullName evidence="2">Uncharacterized protein</fullName>
    </submittedName>
</protein>
<evidence type="ECO:0000256" key="1">
    <source>
        <dbReference type="SAM" id="MobiDB-lite"/>
    </source>
</evidence>
<gene>
    <name evidence="2" type="ORF">Salat_1712500</name>
</gene>
<reference evidence="2" key="2">
    <citation type="journal article" date="2024" name="Plant">
        <title>Genomic evolution and insights into agronomic trait innovations of Sesamum species.</title>
        <authorList>
            <person name="Miao H."/>
            <person name="Wang L."/>
            <person name="Qu L."/>
            <person name="Liu H."/>
            <person name="Sun Y."/>
            <person name="Le M."/>
            <person name="Wang Q."/>
            <person name="Wei S."/>
            <person name="Zheng Y."/>
            <person name="Lin W."/>
            <person name="Duan Y."/>
            <person name="Cao H."/>
            <person name="Xiong S."/>
            <person name="Wang X."/>
            <person name="Wei L."/>
            <person name="Li C."/>
            <person name="Ma Q."/>
            <person name="Ju M."/>
            <person name="Zhao R."/>
            <person name="Li G."/>
            <person name="Mu C."/>
            <person name="Tian Q."/>
            <person name="Mei H."/>
            <person name="Zhang T."/>
            <person name="Gao T."/>
            <person name="Zhang H."/>
        </authorList>
    </citation>
    <scope>NUCLEOTIDE SEQUENCE</scope>
    <source>
        <strain evidence="2">3651</strain>
    </source>
</reference>
<dbReference type="EMBL" id="JACGWO010000006">
    <property type="protein sequence ID" value="KAK4425186.1"/>
    <property type="molecule type" value="Genomic_DNA"/>
</dbReference>
<accession>A0AAE1Y7M3</accession>
<comment type="caution">
    <text evidence="2">The sequence shown here is derived from an EMBL/GenBank/DDBJ whole genome shotgun (WGS) entry which is preliminary data.</text>
</comment>
<name>A0AAE1Y7M3_9LAMI</name>